<keyword evidence="3" id="KW-1185">Reference proteome</keyword>
<evidence type="ECO:0000313" key="3">
    <source>
        <dbReference type="Proteomes" id="UP001054854"/>
    </source>
</evidence>
<organism evidence="2 3">
    <name type="scientific">Streptomyces hygroscopicus</name>
    <dbReference type="NCBI Taxonomy" id="1912"/>
    <lineage>
        <taxon>Bacteria</taxon>
        <taxon>Bacillati</taxon>
        <taxon>Actinomycetota</taxon>
        <taxon>Actinomycetes</taxon>
        <taxon>Kitasatosporales</taxon>
        <taxon>Streptomycetaceae</taxon>
        <taxon>Streptomyces</taxon>
        <taxon>Streptomyces violaceusniger group</taxon>
    </lineage>
</organism>
<dbReference type="Proteomes" id="UP001054854">
    <property type="component" value="Unassembled WGS sequence"/>
</dbReference>
<evidence type="ECO:0000313" key="2">
    <source>
        <dbReference type="EMBL" id="GHJ30598.1"/>
    </source>
</evidence>
<protein>
    <submittedName>
        <fullName evidence="2">Uncharacterized protein</fullName>
    </submittedName>
</protein>
<feature type="compositionally biased region" description="Basic and acidic residues" evidence="1">
    <location>
        <begin position="7"/>
        <end position="27"/>
    </location>
</feature>
<proteinExistence type="predicted"/>
<dbReference type="EMBL" id="BNEK01000005">
    <property type="protein sequence ID" value="GHJ30598.1"/>
    <property type="molecule type" value="Genomic_DNA"/>
</dbReference>
<evidence type="ECO:0000256" key="1">
    <source>
        <dbReference type="SAM" id="MobiDB-lite"/>
    </source>
</evidence>
<feature type="region of interest" description="Disordered" evidence="1">
    <location>
        <begin position="1"/>
        <end position="32"/>
    </location>
</feature>
<gene>
    <name evidence="2" type="ORF">TPA0910_50310</name>
</gene>
<reference evidence="2" key="1">
    <citation type="submission" date="2024-05" db="EMBL/GenBank/DDBJ databases">
        <title>Whole genome shotgun sequence of Streptomyces hygroscopicus NBRC 113678.</title>
        <authorList>
            <person name="Komaki H."/>
            <person name="Tamura T."/>
        </authorList>
    </citation>
    <scope>NUCLEOTIDE SEQUENCE</scope>
    <source>
        <strain evidence="2">N11-34</strain>
    </source>
</reference>
<comment type="caution">
    <text evidence="2">The sequence shown here is derived from an EMBL/GenBank/DDBJ whole genome shotgun (WGS) entry which is preliminary data.</text>
</comment>
<accession>A0ABQ3U4R7</accession>
<name>A0ABQ3U4R7_STRHY</name>
<sequence>MNESGAEADRGSGRRRGDGAGADDRLWRYGPGAAGRTLKDLREAVTACPDRLP</sequence>